<protein>
    <submittedName>
        <fullName evidence="8">Uncharacterized protein</fullName>
    </submittedName>
</protein>
<organism evidence="8 9">
    <name type="scientific">Rhizoclosmatium globosum</name>
    <dbReference type="NCBI Taxonomy" id="329046"/>
    <lineage>
        <taxon>Eukaryota</taxon>
        <taxon>Fungi</taxon>
        <taxon>Fungi incertae sedis</taxon>
        <taxon>Chytridiomycota</taxon>
        <taxon>Chytridiomycota incertae sedis</taxon>
        <taxon>Chytridiomycetes</taxon>
        <taxon>Chytridiales</taxon>
        <taxon>Chytriomycetaceae</taxon>
        <taxon>Rhizoclosmatium</taxon>
    </lineage>
</organism>
<dbReference type="InterPro" id="IPR008929">
    <property type="entry name" value="Chondroitin_lyas"/>
</dbReference>
<keyword evidence="4" id="KW-0456">Lyase</keyword>
<keyword evidence="3" id="KW-0574">Periplasm</keyword>
<dbReference type="OrthoDB" id="2110903at2759"/>
<comment type="subcellular location">
    <subcellularLocation>
        <location evidence="1">Periplasm</location>
    </subcellularLocation>
</comment>
<evidence type="ECO:0000313" key="9">
    <source>
        <dbReference type="Proteomes" id="UP000193642"/>
    </source>
</evidence>
<proteinExistence type="predicted"/>
<evidence type="ECO:0000256" key="2">
    <source>
        <dbReference type="ARBA" id="ARBA00022729"/>
    </source>
</evidence>
<feature type="chain" id="PRO_5013005580" evidence="5">
    <location>
        <begin position="19"/>
        <end position="791"/>
    </location>
</feature>
<gene>
    <name evidence="8" type="ORF">BCR33DRAFT_718784</name>
</gene>
<comment type="caution">
    <text evidence="8">The sequence shown here is derived from an EMBL/GenBank/DDBJ whole genome shotgun (WGS) entry which is preliminary data.</text>
</comment>
<evidence type="ECO:0000313" key="8">
    <source>
        <dbReference type="EMBL" id="ORY41630.1"/>
    </source>
</evidence>
<reference evidence="8 9" key="1">
    <citation type="submission" date="2016-07" db="EMBL/GenBank/DDBJ databases">
        <title>Pervasive Adenine N6-methylation of Active Genes in Fungi.</title>
        <authorList>
            <consortium name="DOE Joint Genome Institute"/>
            <person name="Mondo S.J."/>
            <person name="Dannebaum R.O."/>
            <person name="Kuo R.C."/>
            <person name="Labutti K."/>
            <person name="Haridas S."/>
            <person name="Kuo A."/>
            <person name="Salamov A."/>
            <person name="Ahrendt S.R."/>
            <person name="Lipzen A."/>
            <person name="Sullivan W."/>
            <person name="Andreopoulos W.B."/>
            <person name="Clum A."/>
            <person name="Lindquist E."/>
            <person name="Daum C."/>
            <person name="Ramamoorthy G.K."/>
            <person name="Gryganskyi A."/>
            <person name="Culley D."/>
            <person name="Magnuson J.K."/>
            <person name="James T.Y."/>
            <person name="O'Malley M.A."/>
            <person name="Stajich J.E."/>
            <person name="Spatafora J.W."/>
            <person name="Visel A."/>
            <person name="Grigoriev I.V."/>
        </authorList>
    </citation>
    <scope>NUCLEOTIDE SEQUENCE [LARGE SCALE GENOMIC DNA]</scope>
    <source>
        <strain evidence="8 9">JEL800</strain>
    </source>
</reference>
<feature type="domain" description="Heparinase II/III-like C-terminal" evidence="6">
    <location>
        <begin position="513"/>
        <end position="685"/>
    </location>
</feature>
<evidence type="ECO:0000256" key="5">
    <source>
        <dbReference type="SAM" id="SignalP"/>
    </source>
</evidence>
<dbReference type="Gene3D" id="2.60.40.10">
    <property type="entry name" value="Immunoglobulins"/>
    <property type="match status" value="1"/>
</dbReference>
<evidence type="ECO:0000256" key="4">
    <source>
        <dbReference type="ARBA" id="ARBA00023239"/>
    </source>
</evidence>
<dbReference type="InterPro" id="IPR013783">
    <property type="entry name" value="Ig-like_fold"/>
</dbReference>
<dbReference type="PANTHER" id="PTHR39210:SF1">
    <property type="entry name" value="HEPARIN-SULFATE LYASE"/>
    <property type="match status" value="1"/>
</dbReference>
<dbReference type="Proteomes" id="UP000193642">
    <property type="component" value="Unassembled WGS sequence"/>
</dbReference>
<dbReference type="Gene3D" id="1.50.10.100">
    <property type="entry name" value="Chondroitin AC/alginate lyase"/>
    <property type="match status" value="1"/>
</dbReference>
<dbReference type="InterPro" id="IPR032518">
    <property type="entry name" value="HepII_N"/>
</dbReference>
<keyword evidence="2 5" id="KW-0732">Signal</keyword>
<keyword evidence="9" id="KW-1185">Reference proteome</keyword>
<feature type="signal peptide" evidence="5">
    <location>
        <begin position="1"/>
        <end position="18"/>
    </location>
</feature>
<evidence type="ECO:0000259" key="7">
    <source>
        <dbReference type="Pfam" id="PF16332"/>
    </source>
</evidence>
<dbReference type="Pfam" id="PF16332">
    <property type="entry name" value="DUF4962"/>
    <property type="match status" value="1"/>
</dbReference>
<dbReference type="InterPro" id="IPR012480">
    <property type="entry name" value="Hepar_II_III_C"/>
</dbReference>
<dbReference type="EMBL" id="MCGO01000031">
    <property type="protein sequence ID" value="ORY41630.1"/>
    <property type="molecule type" value="Genomic_DNA"/>
</dbReference>
<dbReference type="Gene3D" id="2.70.98.70">
    <property type="match status" value="1"/>
</dbReference>
<dbReference type="AlphaFoldDB" id="A0A1Y2C3L3"/>
<evidence type="ECO:0000256" key="3">
    <source>
        <dbReference type="ARBA" id="ARBA00022764"/>
    </source>
</evidence>
<dbReference type="PANTHER" id="PTHR39210">
    <property type="entry name" value="HEPARIN-SULFATE LYASE"/>
    <property type="match status" value="1"/>
</dbReference>
<name>A0A1Y2C3L3_9FUNG</name>
<dbReference type="GO" id="GO:0016829">
    <property type="term" value="F:lyase activity"/>
    <property type="evidence" value="ECO:0007669"/>
    <property type="project" value="UniProtKB-KW"/>
</dbReference>
<sequence>MVIRALQFVLLFATTSLAILEPYPAPVSDWMTQTSFPISSIKVVPSDGAKLDSNPPSFWWTGADTGPKTIYRLDIWSANQTWSFKDLTNNFFTVPFEIPTNTTYSWRVIKNKAGVNVTSANRTFEVLYGAEFIGVLAPDFASKVSVSARPRLLPSGISRTKFLASPSGIGFPTRIKNEEFYFIRMNNATLMPDSNLTSASFPPGSPEWAAFLSKTANDISALTLAIYNFSWSLWFNPSNLVHFTELRRRVLSIASYNVTGMTGAASQDQANRDIMLSLSMAYDVIKQNLTEAERTLVVNTIRARGLQVYNNGAEVKSLLVYPYDSHGANTLGFLSCTALAMAGEFPEAEKWLNDTLPMYIALYSTWSTEDGGFGNSLGYAFFDATDSPQRWNWMSSATGLNVVGKQWIRNWPIQFVYFAPPYAATVGVGFGDSGEMDATVYKAIICGSLIARVLADTSSILTQSQKNLYLWYCDRLNTNAMLDDRYNGHIWAAPFPSIPQLTDVAMKAAGYAPSIHLKQIGWVAMHSTLFSPNRTSLYFRAAPLGSGNHNNADQLAFTLSHRNQSFLIASGYYDYYGSAQHYNWRKQTKAQSGGVTLTNDQGQTINSFSASGSIRQWYTSNEYDAVTGTAVNAYNDGYATRSIIYFRGTNQYIIQDQFDSPVPQSWSWNFHAYKNMTLLGPGRVLIPAPAGNATVCLRVLNPDNLVFTQTNLFPANAQTTLPNQFHAKWQVWSPTKTFALVVVIDPDCTNATVPGEASIVSTRSVPLPNGTFLKFDGDFLNMNKEFLNEWQ</sequence>
<evidence type="ECO:0000256" key="1">
    <source>
        <dbReference type="ARBA" id="ARBA00004418"/>
    </source>
</evidence>
<accession>A0A1Y2C3L3</accession>
<dbReference type="Pfam" id="PF07940">
    <property type="entry name" value="Hepar_II_III_C"/>
    <property type="match status" value="1"/>
</dbReference>
<evidence type="ECO:0000259" key="6">
    <source>
        <dbReference type="Pfam" id="PF07940"/>
    </source>
</evidence>
<dbReference type="GO" id="GO:0042597">
    <property type="term" value="C:periplasmic space"/>
    <property type="evidence" value="ECO:0007669"/>
    <property type="project" value="UniProtKB-SubCell"/>
</dbReference>
<feature type="domain" description="Heparinase II N-terminal" evidence="7">
    <location>
        <begin position="246"/>
        <end position="432"/>
    </location>
</feature>